<gene>
    <name evidence="6" type="ORF">LOD99_13705</name>
</gene>
<dbReference type="InterPro" id="IPR003961">
    <property type="entry name" value="FN3_dom"/>
</dbReference>
<feature type="domain" description="Fibronectin type-III" evidence="5">
    <location>
        <begin position="457"/>
        <end position="558"/>
    </location>
</feature>
<dbReference type="PROSITE" id="PS50853">
    <property type="entry name" value="FN3"/>
    <property type="match status" value="26"/>
</dbReference>
<feature type="domain" description="Fibronectin type-III" evidence="5">
    <location>
        <begin position="259"/>
        <end position="351"/>
    </location>
</feature>
<proteinExistence type="predicted"/>
<feature type="domain" description="Ig-like" evidence="4">
    <location>
        <begin position="2813"/>
        <end position="2895"/>
    </location>
</feature>
<evidence type="ECO:0000259" key="5">
    <source>
        <dbReference type="PROSITE" id="PS50853"/>
    </source>
</evidence>
<feature type="domain" description="Fibronectin type-III" evidence="5">
    <location>
        <begin position="2400"/>
        <end position="2503"/>
    </location>
</feature>
<feature type="domain" description="Fibronectin type-III" evidence="5">
    <location>
        <begin position="1991"/>
        <end position="2094"/>
    </location>
</feature>
<keyword evidence="2" id="KW-0732">Signal</keyword>
<dbReference type="SMART" id="SM00034">
    <property type="entry name" value="CLECT"/>
    <property type="match status" value="1"/>
</dbReference>
<dbReference type="SUPFAM" id="SSF49265">
    <property type="entry name" value="Fibronectin type III"/>
    <property type="match status" value="13"/>
</dbReference>
<feature type="domain" description="Fibronectin type-III" evidence="5">
    <location>
        <begin position="354"/>
        <end position="453"/>
    </location>
</feature>
<feature type="domain" description="Fibronectin type-III" evidence="5">
    <location>
        <begin position="1579"/>
        <end position="1681"/>
    </location>
</feature>
<evidence type="ECO:0000259" key="4">
    <source>
        <dbReference type="PROSITE" id="PS50835"/>
    </source>
</evidence>
<dbReference type="CDD" id="cd00063">
    <property type="entry name" value="FN3"/>
    <property type="match status" value="25"/>
</dbReference>
<dbReference type="SUPFAM" id="SSF56436">
    <property type="entry name" value="C-type lectin-like"/>
    <property type="match status" value="1"/>
</dbReference>
<dbReference type="FunFam" id="2.60.40.10:FF:000028">
    <property type="entry name" value="Neuronal cell adhesion molecule"/>
    <property type="match status" value="2"/>
</dbReference>
<feature type="domain" description="Fibronectin type-III" evidence="5">
    <location>
        <begin position="1376"/>
        <end position="1475"/>
    </location>
</feature>
<feature type="domain" description="Fibronectin type-III" evidence="5">
    <location>
        <begin position="1683"/>
        <end position="1781"/>
    </location>
</feature>
<feature type="domain" description="Fibronectin type-III" evidence="5">
    <location>
        <begin position="863"/>
        <end position="964"/>
    </location>
</feature>
<dbReference type="InterPro" id="IPR007110">
    <property type="entry name" value="Ig-like_dom"/>
</dbReference>
<protein>
    <submittedName>
        <fullName evidence="6">Phosphatidylinositol phosphatase PTPRQ-like</fullName>
    </submittedName>
</protein>
<dbReference type="InterPro" id="IPR016187">
    <property type="entry name" value="CTDL_fold"/>
</dbReference>
<comment type="caution">
    <text evidence="6">The sequence shown here is derived from an EMBL/GenBank/DDBJ whole genome shotgun (WGS) entry which is preliminary data.</text>
</comment>
<name>A0AAV7KHZ3_9METZ</name>
<keyword evidence="7" id="KW-1185">Reference proteome</keyword>
<feature type="domain" description="Fibronectin type-III" evidence="5">
    <location>
        <begin position="1477"/>
        <end position="1578"/>
    </location>
</feature>
<evidence type="ECO:0000259" key="3">
    <source>
        <dbReference type="PROSITE" id="PS50041"/>
    </source>
</evidence>
<feature type="domain" description="Fibronectin type-III" evidence="5">
    <location>
        <begin position="559"/>
        <end position="658"/>
    </location>
</feature>
<dbReference type="InterPro" id="IPR016186">
    <property type="entry name" value="C-type_lectin-like/link_sf"/>
</dbReference>
<feature type="domain" description="Fibronectin type-III" evidence="5">
    <location>
        <begin position="965"/>
        <end position="1071"/>
    </location>
</feature>
<feature type="domain" description="Fibronectin type-III" evidence="5">
    <location>
        <begin position="2197"/>
        <end position="2292"/>
    </location>
</feature>
<evidence type="ECO:0000313" key="7">
    <source>
        <dbReference type="Proteomes" id="UP001165289"/>
    </source>
</evidence>
<feature type="domain" description="C-type lectin" evidence="3">
    <location>
        <begin position="33"/>
        <end position="141"/>
    </location>
</feature>
<dbReference type="PROSITE" id="PS50041">
    <property type="entry name" value="C_TYPE_LECTIN_2"/>
    <property type="match status" value="1"/>
</dbReference>
<feature type="domain" description="Fibronectin type-III" evidence="5">
    <location>
        <begin position="660"/>
        <end position="761"/>
    </location>
</feature>
<dbReference type="InterPro" id="IPR001304">
    <property type="entry name" value="C-type_lectin-like"/>
</dbReference>
<feature type="chain" id="PRO_5043675578" evidence="2">
    <location>
        <begin position="23"/>
        <end position="3169"/>
    </location>
</feature>
<dbReference type="GO" id="GO:0016020">
    <property type="term" value="C:membrane"/>
    <property type="evidence" value="ECO:0007669"/>
    <property type="project" value="UniProtKB-SubCell"/>
</dbReference>
<dbReference type="CDD" id="cd00037">
    <property type="entry name" value="CLECT"/>
    <property type="match status" value="1"/>
</dbReference>
<feature type="domain" description="Fibronectin type-III" evidence="5">
    <location>
        <begin position="1274"/>
        <end position="1375"/>
    </location>
</feature>
<keyword evidence="1" id="KW-0677">Repeat</keyword>
<dbReference type="PROSITE" id="PS50835">
    <property type="entry name" value="IG_LIKE"/>
    <property type="match status" value="1"/>
</dbReference>
<dbReference type="Pfam" id="PF00041">
    <property type="entry name" value="fn3"/>
    <property type="match status" value="25"/>
</dbReference>
<feature type="domain" description="Fibronectin type-III" evidence="5">
    <location>
        <begin position="2710"/>
        <end position="2814"/>
    </location>
</feature>
<feature type="domain" description="Fibronectin type-III" evidence="5">
    <location>
        <begin position="2297"/>
        <end position="2398"/>
    </location>
</feature>
<reference evidence="6 7" key="1">
    <citation type="journal article" date="2023" name="BMC Biol.">
        <title>The compact genome of the sponge Oopsacas minuta (Hexactinellida) is lacking key metazoan core genes.</title>
        <authorList>
            <person name="Santini S."/>
            <person name="Schenkelaars Q."/>
            <person name="Jourda C."/>
            <person name="Duchesne M."/>
            <person name="Belahbib H."/>
            <person name="Rocher C."/>
            <person name="Selva M."/>
            <person name="Riesgo A."/>
            <person name="Vervoort M."/>
            <person name="Leys S.P."/>
            <person name="Kodjabachian L."/>
            <person name="Le Bivic A."/>
            <person name="Borchiellini C."/>
            <person name="Claverie J.M."/>
            <person name="Renard E."/>
        </authorList>
    </citation>
    <scope>NUCLEOTIDE SEQUENCE [LARGE SCALE GENOMIC DNA]</scope>
    <source>
        <strain evidence="6">SPO-2</strain>
    </source>
</reference>
<feature type="domain" description="Fibronectin type-III" evidence="5">
    <location>
        <begin position="762"/>
        <end position="861"/>
    </location>
</feature>
<accession>A0AAV7KHZ3</accession>
<dbReference type="PANTHER" id="PTHR46957">
    <property type="entry name" value="CYTOKINE RECEPTOR"/>
    <property type="match status" value="1"/>
</dbReference>
<dbReference type="PANTHER" id="PTHR46957:SF3">
    <property type="entry name" value="CYTOKINE RECEPTOR"/>
    <property type="match status" value="1"/>
</dbReference>
<dbReference type="InterPro" id="IPR036116">
    <property type="entry name" value="FN3_sf"/>
</dbReference>
<feature type="domain" description="Fibronectin type-III" evidence="5">
    <location>
        <begin position="1888"/>
        <end position="1987"/>
    </location>
</feature>
<sequence>MRIYRILLFALLVHFAEVLTSADSSILSCDLILNGYCYEHFTQKSNWTDANSSCVDWGGELVSLYTQTLTDFLPYLISINTVWTSANNLQTNNFTLVWSNGSEVDLLPADTNITEFACGYVSVSGGFNISICNTTRSYICTKEVILIPSSAPGNLNVTATNSTSILISWIPPQYPSYTQQQQQQRDEQLTSYILVIISGLEPDRNEMEYELPTDTQSFRVTGLEEGTHYTIQISAATRAGIGPVNSSSVFTPESVPTGEVLNLTVIEVDSRGMFVSWSPPAVSLQNGEINGYRIVMRRDSTVVLNITTTSVCYSISDLYPHINYSVSVSPINSEGEGPSLSIYQYTESEVPSSSVRNLTTSTTSQNATSIFVSWIVPIPNDLNGILVNYSISYFGIEIDTTLRVIYLSDPDDNESITLIDLQEYTTYSISVAAYTIVGKGPDAIITQRTNQDAPSSIPTSLQATPLSPTILSITWEDPVYINQNGIITTYILTYEGIERDTQLRTLTLPQTNLSLTCHNLDSLEEYTTYKISVSASTTVGAGPVSRVTVRTLENVPSSTVRNLTAEPSSSSITVGWYEPIMNDLNGVPTYYTLRYSGVEFQTEEKTVVVNYTSSGNETVTLTGLEAYTVYEISVTLSTSIGEGDPANIDIRTLETVPTGTPTDLNTNVLSANIISVTWGHPISIEQNGVITEYTLTYRGVERDTTSREVTLYSNDTFFTNYILSQLDEHTNYNISVSASTSVGTGPASSLQTLTDQNVPSSTVRSLTAVPSASSITVSWNEPIMDDFNGVPTYYTLRYSGVEFQTEEKTVVVNYTSSGNEMVSLTGLEAYTVYEISVTLSTSIGEGDPANIDIRTLETVPTGTPTDLNTNVLSANIISVTWGHPISIEQNGVITEYTLTYRGVERDTASREIILLSNEPYFTSYVITQLDEHTTYDIDVAASTMIGIGPIASIRTITDQDVPSAAPNNVATSVVNSTAILLTWDAPDLSDRNGILLYYTLTYFGVELDQIVRVVNYTIEGSNHSNQTYEFSGLQEYTVYEFRVAAHTSLGEGVTASASARTDESVPTTQPSELNVQILSSSILIATWYEPPFSEQNGILTKYRVTWRGLERDTEVRLEDIPVSSTSNTSYALTDLDAYTSYEVNVSSFTSVGAGPISSYTVTTLQDIPSSSVRNLTTSTTSQNATSIFVSWIIPIPNDLNGILVNYSISYFGIEIDTTLRVIYLSDPNDNESITLIDLQEYTTYSISVAAYTIVGKGPDAIITQRTNQDAPSSIPTSLQATPLSPTILSITWEDPVYINQNGIITTYTLTYEGIERDTQLRTLTLPQTNLSLTCHNLDSLEEYTTYKISVSASTTVGAGPVSRVTVRTLENVPSSTVRSLTAVPSASSITVSWNEPIMDDFNGVPTYYTLRYSGVRFQTEEKIVVVNYTSSGNEMVSLTGLEAYTVYEISVTLSTSIGEGDPANIDIRTLETVPTGTPTDLNTNVLSANIISVTWGHPISIEQNGVITEYTLTYRGVERDTESREIILLSNEPYFTSYVITQLDEHTTYDIDVAASTMIGIGPIASIRTITDQDVPSAAPNNVATSVVNSTAILLTWDAPDLSDRNGILLYYTLTYFGVELDQIVRVVNYTIEGSNHSNQTYEFSGLQEYTVYEFRVAAHTSLGEGVTASVSTRTYESVPTAQPSNLNVQILSSSILIATWYEPPFSEQNGILTKYRVTWRGLERDTEVRLEDIPVNSTSNTSYALTDLDAYTSYEVNVSSFTSVGAGPISSYTVTTLQDIPSSSVRNLTTSTTSQNATSIFVSWIVPIQNDLNGILVNYSISYFGIEIDTTLRVIYLSDPNDNESITLIDLQEYTTYSISVAAYTIVGKGPDAIITQRTNQDVPTDIPTSFSANAISPNIINTTWEPPTAYHLGGVITSYTLTYAGRERHSLLKTIILTVLNGSIYITPALTDLQEDTHYLISVRANTSVGAGPWTSLTVHTPEDVPSSSVRNLTTSTEDQNATSIFVSWEVPILNDLNGILVNYSINYSGIEIDTVPRVIYLSYPNLTNQSITLIDLEEYTTYSINVSAYTIVGKGPDAIITQRTNQDVPSAFPTNFLLKAISPTIVKVSWDPPPINDQNGVITTYTLTYMGLERDQELETMIITVLNGTYVLPILIGLEENTNYFVTLNANTSEGAGPITNLSVLTLQNIPKGAPRNLILTSTDTSIQINWSVPIIDDLDGNLTGYLVTYHGFEIDTHERMIQFNTSSDDNQTLTLSPLEEYTDYFISVHAITVGVGPSLSTTFRTLQARPSAVPTDLTASPISARAIYITWSPPPFIHQNGIITEYTLTYQGVERDIMKRNISIPTATSRSTTSLTVTDIEEDTDFTIAIRAHTIKGPGPITTVSVRTLESEPSSPVRDLTTSTTRQNATSIFVNWEVPILNDLNGILVNYSINYSGIEIDTAPRVIYLSYPNLTNQSITLIDLQEYTTYSINVSAYTKVGKGPDAIITQRTNQDVPSGPPLNLTAFPISPTDILAEWKVPDTYEQNGIIVLFTIIFSSLNSDAHDDIKRTLPVSDNSTKFCFLLSGLEEGTTYSIRVSASTSVGEGPFSNTQASTFNTGPTRAPRNFFAYEITAISISVSWDAPEDEDINGILDRYELTYSGKDLDTHLHVEYFEDNLYHLQTAELTNLQENTIYTIQVYLFSSGIRSPPATMIVNTLQSAPNETVQYLNTTEASPFATLITWEPPPFPFQNGPIISYEILTVFSDPYTNVTGLSRNFTWLNYTDSTEILLKELRPGVNFSSTVIPINQEGSGPPISTIFSMIAETIPEILIPESDVFITVQEAVVDEFSRYYECVASGNPIPLIHWIRNDETRLDAFNITINGTSLVRGSNIFRCVASSRNGEDSLVVSVILVSEEIDVSAISDTQELVSNQTSLNEEETDDLSSLIRTSVQSVDSNRMNNSANSTNSNSTANSTEIVDAVSGLYSDVIRLTEMGISRNTSVNLFSTGGELVRASQNDQGIAENQEIPSLSGNICLFPLQNVTNTYRALAISVNGIEDLGIKFIENLNTTEPSVIDDPESSIFFEAQELNETVYDNSTMTFPMTNRTTNSSEQVSVPGSLLQALMNSSNNSGIAPRITISTTFIGEKQENISRILVFSIQERNSTKLIEFFGNSVSYLGNYSI</sequence>
<feature type="domain" description="Fibronectin type-III" evidence="5">
    <location>
        <begin position="1072"/>
        <end position="1167"/>
    </location>
</feature>
<evidence type="ECO:0000313" key="6">
    <source>
        <dbReference type="EMBL" id="KAI6660982.1"/>
    </source>
</evidence>
<dbReference type="Pfam" id="PF00059">
    <property type="entry name" value="Lectin_C"/>
    <property type="match status" value="1"/>
</dbReference>
<dbReference type="InterPro" id="IPR050713">
    <property type="entry name" value="RTP_Phos/Ushers"/>
</dbReference>
<feature type="domain" description="Fibronectin type-III" evidence="5">
    <location>
        <begin position="1171"/>
        <end position="1270"/>
    </location>
</feature>
<feature type="signal peptide" evidence="2">
    <location>
        <begin position="1"/>
        <end position="22"/>
    </location>
</feature>
<dbReference type="Gene3D" id="2.60.40.10">
    <property type="entry name" value="Immunoglobulins"/>
    <property type="match status" value="26"/>
</dbReference>
<feature type="domain" description="Fibronectin type-III" evidence="5">
    <location>
        <begin position="2095"/>
        <end position="2193"/>
    </location>
</feature>
<dbReference type="Gene3D" id="3.10.100.10">
    <property type="entry name" value="Mannose-Binding Protein A, subunit A"/>
    <property type="match status" value="1"/>
</dbReference>
<dbReference type="EMBL" id="JAKMXF010000022">
    <property type="protein sequence ID" value="KAI6660982.1"/>
    <property type="molecule type" value="Genomic_DNA"/>
</dbReference>
<organism evidence="6 7">
    <name type="scientific">Oopsacas minuta</name>
    <dbReference type="NCBI Taxonomy" id="111878"/>
    <lineage>
        <taxon>Eukaryota</taxon>
        <taxon>Metazoa</taxon>
        <taxon>Porifera</taxon>
        <taxon>Hexactinellida</taxon>
        <taxon>Hexasterophora</taxon>
        <taxon>Lyssacinosida</taxon>
        <taxon>Leucopsacidae</taxon>
        <taxon>Oopsacas</taxon>
    </lineage>
</organism>
<dbReference type="InterPro" id="IPR013783">
    <property type="entry name" value="Ig-like_fold"/>
</dbReference>
<feature type="domain" description="Fibronectin type-III" evidence="5">
    <location>
        <begin position="1785"/>
        <end position="1884"/>
    </location>
</feature>
<dbReference type="Proteomes" id="UP001165289">
    <property type="component" value="Unassembled WGS sequence"/>
</dbReference>
<feature type="domain" description="Fibronectin type-III" evidence="5">
    <location>
        <begin position="151"/>
        <end position="257"/>
    </location>
</feature>
<dbReference type="SMART" id="SM00060">
    <property type="entry name" value="FN3"/>
    <property type="match status" value="26"/>
</dbReference>
<evidence type="ECO:0000256" key="2">
    <source>
        <dbReference type="SAM" id="SignalP"/>
    </source>
</evidence>
<feature type="domain" description="Fibronectin type-III" evidence="5">
    <location>
        <begin position="2608"/>
        <end position="2708"/>
    </location>
</feature>
<evidence type="ECO:0000256" key="1">
    <source>
        <dbReference type="ARBA" id="ARBA00022737"/>
    </source>
</evidence>
<feature type="domain" description="Fibronectin type-III" evidence="5">
    <location>
        <begin position="2504"/>
        <end position="2606"/>
    </location>
</feature>